<organism evidence="1 2">
    <name type="scientific">Malassezia yamatoensis</name>
    <dbReference type="NCBI Taxonomy" id="253288"/>
    <lineage>
        <taxon>Eukaryota</taxon>
        <taxon>Fungi</taxon>
        <taxon>Dikarya</taxon>
        <taxon>Basidiomycota</taxon>
        <taxon>Ustilaginomycotina</taxon>
        <taxon>Malasseziomycetes</taxon>
        <taxon>Malasseziales</taxon>
        <taxon>Malasseziaceae</taxon>
        <taxon>Malassezia</taxon>
    </lineage>
</organism>
<dbReference type="SUPFAM" id="SSF51735">
    <property type="entry name" value="NAD(P)-binding Rossmann-fold domains"/>
    <property type="match status" value="1"/>
</dbReference>
<dbReference type="EMBL" id="CP119943">
    <property type="protein sequence ID" value="WFC97296.1"/>
    <property type="molecule type" value="Genomic_DNA"/>
</dbReference>
<dbReference type="AlphaFoldDB" id="A0AAJ5YR67"/>
<dbReference type="Proteomes" id="UP001219567">
    <property type="component" value="Chromosome 1"/>
</dbReference>
<reference evidence="1 2" key="1">
    <citation type="submission" date="2023-03" db="EMBL/GenBank/DDBJ databases">
        <title>Mating type loci evolution in Malassezia.</title>
        <authorList>
            <person name="Coelho M.A."/>
        </authorList>
    </citation>
    <scope>NUCLEOTIDE SEQUENCE [LARGE SCALE GENOMIC DNA]</scope>
    <source>
        <strain evidence="1 2">CBS 9725</strain>
    </source>
</reference>
<sequence length="176" mass="20041">MLTFSAWDFWHKEKPKFGLTTFCPPGVVGPIVHPVQSLEHLNTSCANVWRIVSGATNNTVPPTLLPQTVDVRDLAKAQVKAMGMEKANGQRFVLCGYYIDLQLVVDYLREEFPQHRDTIPIGNTGVRNQPGPVAKLDVSKAEEVLGMTWIPWKKTYGDLVRQLWQMKEEEEKRTMF</sequence>
<evidence type="ECO:0000313" key="2">
    <source>
        <dbReference type="Proteomes" id="UP001219567"/>
    </source>
</evidence>
<gene>
    <name evidence="1" type="ORF">MYAM1_000005</name>
</gene>
<dbReference type="InterPro" id="IPR036291">
    <property type="entry name" value="NAD(P)-bd_dom_sf"/>
</dbReference>
<proteinExistence type="predicted"/>
<name>A0AAJ5YR67_9BASI</name>
<keyword evidence="2" id="KW-1185">Reference proteome</keyword>
<protein>
    <submittedName>
        <fullName evidence="1">Uncharacterized protein</fullName>
    </submittedName>
</protein>
<evidence type="ECO:0000313" key="1">
    <source>
        <dbReference type="EMBL" id="WFC97296.1"/>
    </source>
</evidence>
<accession>A0AAJ5YR67</accession>
<dbReference type="Gene3D" id="3.40.50.720">
    <property type="entry name" value="NAD(P)-binding Rossmann-like Domain"/>
    <property type="match status" value="1"/>
</dbReference>